<evidence type="ECO:0000256" key="2">
    <source>
        <dbReference type="ARBA" id="ARBA00023125"/>
    </source>
</evidence>
<accession>A0A1H7GPX1</accession>
<dbReference type="RefSeq" id="WP_089906229.1">
    <property type="nucleotide sequence ID" value="NZ_FOBB01000001.1"/>
</dbReference>
<dbReference type="SUPFAM" id="SSF46689">
    <property type="entry name" value="Homeodomain-like"/>
    <property type="match status" value="1"/>
</dbReference>
<protein>
    <submittedName>
        <fullName evidence="5">Transcriptional regulator</fullName>
    </submittedName>
</protein>
<dbReference type="InterPro" id="IPR018060">
    <property type="entry name" value="HTH_AraC"/>
</dbReference>
<keyword evidence="2" id="KW-0238">DNA-binding</keyword>
<name>A0A1H7GPX1_9BACT</name>
<dbReference type="Gene3D" id="1.10.10.60">
    <property type="entry name" value="Homeodomain-like"/>
    <property type="match status" value="1"/>
</dbReference>
<keyword evidence="3" id="KW-0804">Transcription</keyword>
<dbReference type="Proteomes" id="UP000198984">
    <property type="component" value="Unassembled WGS sequence"/>
</dbReference>
<evidence type="ECO:0000259" key="4">
    <source>
        <dbReference type="PROSITE" id="PS01124"/>
    </source>
</evidence>
<dbReference type="PANTHER" id="PTHR43280:SF32">
    <property type="entry name" value="TRANSCRIPTIONAL REGULATORY PROTEIN"/>
    <property type="match status" value="1"/>
</dbReference>
<feature type="domain" description="HTH araC/xylS-type" evidence="4">
    <location>
        <begin position="185"/>
        <end position="283"/>
    </location>
</feature>
<dbReference type="STRING" id="573321.SAMN04488505_101127"/>
<sequence length="286" mass="33497">MLKFHFHKYKYGKELLVDCFNLSDIAGRSIAMKEVHATTFYEIFLFLEGNGSIMLEGSQLDFKSPAVLFIPPARPRIWNLHSAHDCRVVIFEGEFMETFLKDHLFLHRLYYFGNYDSPPVLPLQSNDIPFFQSLSDSIMEEIRSQSFDSQHLLRAYLYQLLILLNRRYTDCYQLKGNLYQNTGMLKFRELLKKHIREKQTVKEYAELLKMNRNRLNQLCHEAFGKDANMIIRNELLQSCKNELLAGSKTIAEISYEHNFSAPSNFVRFFKSLAKVSPAAFRAQYAD</sequence>
<dbReference type="AlphaFoldDB" id="A0A1H7GPX1"/>
<keyword evidence="1" id="KW-0805">Transcription regulation</keyword>
<gene>
    <name evidence="5" type="ORF">SAMN04488505_101127</name>
</gene>
<dbReference type="PROSITE" id="PS01124">
    <property type="entry name" value="HTH_ARAC_FAMILY_2"/>
    <property type="match status" value="1"/>
</dbReference>
<dbReference type="InterPro" id="IPR009057">
    <property type="entry name" value="Homeodomain-like_sf"/>
</dbReference>
<proteinExistence type="predicted"/>
<keyword evidence="6" id="KW-1185">Reference proteome</keyword>
<dbReference type="OrthoDB" id="9793451at2"/>
<organism evidence="5 6">
    <name type="scientific">Chitinophaga rupis</name>
    <dbReference type="NCBI Taxonomy" id="573321"/>
    <lineage>
        <taxon>Bacteria</taxon>
        <taxon>Pseudomonadati</taxon>
        <taxon>Bacteroidota</taxon>
        <taxon>Chitinophagia</taxon>
        <taxon>Chitinophagales</taxon>
        <taxon>Chitinophagaceae</taxon>
        <taxon>Chitinophaga</taxon>
    </lineage>
</organism>
<evidence type="ECO:0000256" key="3">
    <source>
        <dbReference type="ARBA" id="ARBA00023163"/>
    </source>
</evidence>
<reference evidence="5 6" key="1">
    <citation type="submission" date="2016-10" db="EMBL/GenBank/DDBJ databases">
        <authorList>
            <person name="de Groot N.N."/>
        </authorList>
    </citation>
    <scope>NUCLEOTIDE SEQUENCE [LARGE SCALE GENOMIC DNA]</scope>
    <source>
        <strain evidence="5 6">DSM 21039</strain>
    </source>
</reference>
<dbReference type="GO" id="GO:0043565">
    <property type="term" value="F:sequence-specific DNA binding"/>
    <property type="evidence" value="ECO:0007669"/>
    <property type="project" value="InterPro"/>
</dbReference>
<dbReference type="InterPro" id="IPR037923">
    <property type="entry name" value="HTH-like"/>
</dbReference>
<evidence type="ECO:0000256" key="1">
    <source>
        <dbReference type="ARBA" id="ARBA00023015"/>
    </source>
</evidence>
<dbReference type="Pfam" id="PF12833">
    <property type="entry name" value="HTH_18"/>
    <property type="match status" value="1"/>
</dbReference>
<evidence type="ECO:0000313" key="5">
    <source>
        <dbReference type="EMBL" id="SEK40084.1"/>
    </source>
</evidence>
<dbReference type="InterPro" id="IPR003313">
    <property type="entry name" value="AraC-bd"/>
</dbReference>
<dbReference type="GO" id="GO:0003700">
    <property type="term" value="F:DNA-binding transcription factor activity"/>
    <property type="evidence" value="ECO:0007669"/>
    <property type="project" value="InterPro"/>
</dbReference>
<dbReference type="SUPFAM" id="SSF51215">
    <property type="entry name" value="Regulatory protein AraC"/>
    <property type="match status" value="1"/>
</dbReference>
<dbReference type="Pfam" id="PF02311">
    <property type="entry name" value="AraC_binding"/>
    <property type="match status" value="1"/>
</dbReference>
<dbReference type="SMART" id="SM00342">
    <property type="entry name" value="HTH_ARAC"/>
    <property type="match status" value="1"/>
</dbReference>
<dbReference type="PANTHER" id="PTHR43280">
    <property type="entry name" value="ARAC-FAMILY TRANSCRIPTIONAL REGULATOR"/>
    <property type="match status" value="1"/>
</dbReference>
<evidence type="ECO:0000313" key="6">
    <source>
        <dbReference type="Proteomes" id="UP000198984"/>
    </source>
</evidence>
<dbReference type="EMBL" id="FOBB01000001">
    <property type="protein sequence ID" value="SEK40084.1"/>
    <property type="molecule type" value="Genomic_DNA"/>
</dbReference>